<dbReference type="Proteomes" id="UP000286734">
    <property type="component" value="Unassembled WGS sequence"/>
</dbReference>
<evidence type="ECO:0000313" key="6">
    <source>
        <dbReference type="Proteomes" id="UP000053099"/>
    </source>
</evidence>
<dbReference type="Proteomes" id="UP000286712">
    <property type="component" value="Unassembled WGS sequence"/>
</dbReference>
<dbReference type="EMBL" id="PELW01000330">
    <property type="protein sequence ID" value="RTH23343.1"/>
    <property type="molecule type" value="Genomic_DNA"/>
</dbReference>
<evidence type="ECO:0000313" key="10">
    <source>
        <dbReference type="Proteomes" id="UP000288347"/>
    </source>
</evidence>
<proteinExistence type="predicted"/>
<sequence>MRQLTHREAEAKALKILVDGLGEGLVLEGEGGYYALYYFYSWYGRKAPDPDETPDWVEGPKASPEEFLDPYDQARWLEDNGYTLFINESK</sequence>
<evidence type="ECO:0000313" key="8">
    <source>
        <dbReference type="Proteomes" id="UP000286734"/>
    </source>
</evidence>
<organism evidence="1 6">
    <name type="scientific">Thermus scotoductus</name>
    <dbReference type="NCBI Taxonomy" id="37636"/>
    <lineage>
        <taxon>Bacteria</taxon>
        <taxon>Thermotogati</taxon>
        <taxon>Deinococcota</taxon>
        <taxon>Deinococci</taxon>
        <taxon>Thermales</taxon>
        <taxon>Thermaceae</taxon>
        <taxon>Thermus</taxon>
    </lineage>
</organism>
<accession>A0A0N0IQS0</accession>
<dbReference type="EMBL" id="PEMH01000375">
    <property type="protein sequence ID" value="RTH97459.1"/>
    <property type="molecule type" value="Genomic_DNA"/>
</dbReference>
<name>A0A0N0IQS0_THESC</name>
<evidence type="ECO:0000313" key="3">
    <source>
        <dbReference type="EMBL" id="RTH23343.1"/>
    </source>
</evidence>
<dbReference type="EMBL" id="LJJR01000013">
    <property type="protein sequence ID" value="KPD32048.1"/>
    <property type="molecule type" value="Genomic_DNA"/>
</dbReference>
<dbReference type="Proteomes" id="UP000287155">
    <property type="component" value="Unassembled WGS sequence"/>
</dbReference>
<dbReference type="Proteomes" id="UP000288347">
    <property type="component" value="Unassembled WGS sequence"/>
</dbReference>
<dbReference type="EMBL" id="PEMJ01000355">
    <property type="protein sequence ID" value="RTI11313.1"/>
    <property type="molecule type" value="Genomic_DNA"/>
</dbReference>
<evidence type="ECO:0000313" key="1">
    <source>
        <dbReference type="EMBL" id="KPD32048.1"/>
    </source>
</evidence>
<dbReference type="PATRIC" id="fig|37636.3.peg.167"/>
<protein>
    <submittedName>
        <fullName evidence="1">Annexin VII</fullName>
    </submittedName>
</protein>
<dbReference type="EMBL" id="PELP01000547">
    <property type="protein sequence ID" value="RTH00459.1"/>
    <property type="molecule type" value="Genomic_DNA"/>
</dbReference>
<dbReference type="Proteomes" id="UP000053099">
    <property type="component" value="Unassembled WGS sequence"/>
</dbReference>
<gene>
    <name evidence="1" type="ORF">AN926_05515</name>
    <name evidence="5" type="ORF">CSW27_12645</name>
    <name evidence="4" type="ORF">CSW29_11525</name>
    <name evidence="3" type="ORF">CSW40_09750</name>
    <name evidence="2" type="ORF">CSW47_13530</name>
</gene>
<evidence type="ECO:0000313" key="7">
    <source>
        <dbReference type="Proteomes" id="UP000286712"/>
    </source>
</evidence>
<reference evidence="7 8" key="2">
    <citation type="journal article" date="2019" name="Extremophiles">
        <title>Biogeography of thermophiles and predominance of Thermus scotoductus in domestic water heaters.</title>
        <authorList>
            <person name="Wilpiszeski R.L."/>
            <person name="Zhang Z."/>
            <person name="House C.H."/>
        </authorList>
    </citation>
    <scope>NUCLEOTIDE SEQUENCE [LARGE SCALE GENOMIC DNA]</scope>
    <source>
        <strain evidence="5 9">14_S14</strain>
        <strain evidence="4 10">16_S16</strain>
        <strain evidence="3 7">27_S27</strain>
        <strain evidence="2 8">34_S34</strain>
    </source>
</reference>
<evidence type="ECO:0000313" key="5">
    <source>
        <dbReference type="EMBL" id="RTI11313.1"/>
    </source>
</evidence>
<dbReference type="AlphaFoldDB" id="A0A0N0IQS0"/>
<evidence type="ECO:0000313" key="4">
    <source>
        <dbReference type="EMBL" id="RTH97459.1"/>
    </source>
</evidence>
<comment type="caution">
    <text evidence="1">The sequence shown here is derived from an EMBL/GenBank/DDBJ whole genome shotgun (WGS) entry which is preliminary data.</text>
</comment>
<evidence type="ECO:0000313" key="9">
    <source>
        <dbReference type="Proteomes" id="UP000287155"/>
    </source>
</evidence>
<dbReference type="RefSeq" id="WP_054391934.1">
    <property type="nucleotide sequence ID" value="NZ_PELP01000547.1"/>
</dbReference>
<reference evidence="1 6" key="1">
    <citation type="submission" date="2015-09" db="EMBL/GenBank/DDBJ databases">
        <title>Draft genome sequence of Thermus scotoductus strain K1 isolated from a geothermal spring in Nagorno-Karabakh, Armenia.</title>
        <authorList>
            <person name="Saghatelyan A."/>
            <person name="Poghosyan L."/>
            <person name="Panosyan H."/>
            <person name="Birkeland N.-K."/>
        </authorList>
    </citation>
    <scope>NUCLEOTIDE SEQUENCE [LARGE SCALE GENOMIC DNA]</scope>
    <source>
        <strain evidence="1 6">K1</strain>
    </source>
</reference>
<evidence type="ECO:0000313" key="2">
    <source>
        <dbReference type="EMBL" id="RTH00459.1"/>
    </source>
</evidence>